<dbReference type="CDD" id="cd02984">
    <property type="entry name" value="TRX_PICOT"/>
    <property type="match status" value="1"/>
</dbReference>
<dbReference type="InterPro" id="IPR033658">
    <property type="entry name" value="GRX_PICOT-like"/>
</dbReference>
<dbReference type="FunFam" id="3.40.30.10:FF:000012">
    <property type="entry name" value="Monothiol glutaredoxin"/>
    <property type="match status" value="2"/>
</dbReference>
<dbReference type="PANTHER" id="PTHR10293:SF73">
    <property type="entry name" value="GLUTAREDOXIN-3"/>
    <property type="match status" value="1"/>
</dbReference>
<dbReference type="Gene3D" id="3.40.30.10">
    <property type="entry name" value="Glutaredoxin"/>
    <property type="match status" value="3"/>
</dbReference>
<proteinExistence type="predicted"/>
<evidence type="ECO:0000313" key="6">
    <source>
        <dbReference type="Proteomes" id="UP000002358"/>
    </source>
</evidence>
<dbReference type="InterPro" id="IPR013766">
    <property type="entry name" value="Thioredoxin_domain"/>
</dbReference>
<dbReference type="FunFam" id="3.40.30.10:FF:000092">
    <property type="entry name" value="Monothiol glutaredoxin"/>
    <property type="match status" value="1"/>
</dbReference>
<keyword evidence="6" id="KW-1185">Reference proteome</keyword>
<keyword evidence="3" id="KW-0411">Iron-sulfur</keyword>
<feature type="domain" description="Thioredoxin" evidence="4">
    <location>
        <begin position="1"/>
        <end position="107"/>
    </location>
</feature>
<dbReference type="KEGG" id="nvi:100123082"/>
<gene>
    <name evidence="5" type="primary">100123082</name>
</gene>
<reference evidence="5" key="1">
    <citation type="submission" date="2021-01" db="UniProtKB">
        <authorList>
            <consortium name="EnsemblMetazoa"/>
        </authorList>
    </citation>
    <scope>IDENTIFICATION</scope>
</reference>
<dbReference type="EnsemblMetazoa" id="XM_001606639">
    <property type="protein sequence ID" value="XP_001606689"/>
    <property type="gene ID" value="LOC100123082"/>
</dbReference>
<dbReference type="AlphaFoldDB" id="A0A7M7G807"/>
<evidence type="ECO:0000313" key="5">
    <source>
        <dbReference type="EnsemblMetazoa" id="XP_001606689"/>
    </source>
</evidence>
<dbReference type="InterPro" id="IPR004480">
    <property type="entry name" value="Monothiol_GRX-rel"/>
</dbReference>
<dbReference type="GO" id="GO:0046872">
    <property type="term" value="F:metal ion binding"/>
    <property type="evidence" value="ECO:0007669"/>
    <property type="project" value="UniProtKB-KW"/>
</dbReference>
<dbReference type="GO" id="GO:0005634">
    <property type="term" value="C:nucleus"/>
    <property type="evidence" value="ECO:0007669"/>
    <property type="project" value="TreeGrafter"/>
</dbReference>
<dbReference type="FunCoup" id="A0A7M7G807">
    <property type="interactions" value="2040"/>
</dbReference>
<dbReference type="InterPro" id="IPR002109">
    <property type="entry name" value="Glutaredoxin"/>
</dbReference>
<organism evidence="5 6">
    <name type="scientific">Nasonia vitripennis</name>
    <name type="common">Parasitic wasp</name>
    <dbReference type="NCBI Taxonomy" id="7425"/>
    <lineage>
        <taxon>Eukaryota</taxon>
        <taxon>Metazoa</taxon>
        <taxon>Ecdysozoa</taxon>
        <taxon>Arthropoda</taxon>
        <taxon>Hexapoda</taxon>
        <taxon>Insecta</taxon>
        <taxon>Pterygota</taxon>
        <taxon>Neoptera</taxon>
        <taxon>Endopterygota</taxon>
        <taxon>Hymenoptera</taxon>
        <taxon>Apocrita</taxon>
        <taxon>Proctotrupomorpha</taxon>
        <taxon>Chalcidoidea</taxon>
        <taxon>Pteromalidae</taxon>
        <taxon>Pteromalinae</taxon>
        <taxon>Nasonia</taxon>
    </lineage>
</organism>
<dbReference type="GO" id="GO:0006879">
    <property type="term" value="P:intracellular iron ion homeostasis"/>
    <property type="evidence" value="ECO:0007669"/>
    <property type="project" value="TreeGrafter"/>
</dbReference>
<dbReference type="OMA" id="WAEPCKT"/>
<dbReference type="PROSITE" id="PS51352">
    <property type="entry name" value="THIOREDOXIN_2"/>
    <property type="match status" value="1"/>
</dbReference>
<dbReference type="GO" id="GO:0051536">
    <property type="term" value="F:iron-sulfur cluster binding"/>
    <property type="evidence" value="ECO:0007669"/>
    <property type="project" value="UniProtKB-KW"/>
</dbReference>
<sequence>MPVVKLTSNDEYVNFLKSNDLSVIHFYAPWADQCTQMNEVLEQMTKLDEYKNVKFANIVAEDLPEISMKCSITAVPTTVLFNKENIVGRVNGANPSEVKEQIKKHLSNKNESSQTLEDKLQALIDKAPCMLFMKGNRDTPRCGFSRTIIALLEEHKADYETFDILEDNEVREGLKKYSNWPTYPQLYIRGELIGGLDIAREMSESGELDSMLPKKSQGNLEDRLKKLINQAPCMLFMKGNRDVPRCGFSRTIINLLNEHKADYQTFDILEDNEVREGLKKYSKWPTYPQLYINGELIGGLDIVKEMSEAGELDSMLPKKEA</sequence>
<dbReference type="GO" id="GO:0005829">
    <property type="term" value="C:cytosol"/>
    <property type="evidence" value="ECO:0007669"/>
    <property type="project" value="TreeGrafter"/>
</dbReference>
<accession>A0A7M7G807</accession>
<dbReference type="Pfam" id="PF00085">
    <property type="entry name" value="Thioredoxin"/>
    <property type="match status" value="1"/>
</dbReference>
<dbReference type="Proteomes" id="UP000002358">
    <property type="component" value="Chromosome 5"/>
</dbReference>
<keyword evidence="2" id="KW-0408">Iron</keyword>
<dbReference type="CDD" id="cd03028">
    <property type="entry name" value="GRX_PICOT_like"/>
    <property type="match status" value="2"/>
</dbReference>
<dbReference type="InParanoid" id="A0A7M7G807"/>
<dbReference type="SUPFAM" id="SSF52833">
    <property type="entry name" value="Thioredoxin-like"/>
    <property type="match status" value="3"/>
</dbReference>
<dbReference type="PROSITE" id="PS51354">
    <property type="entry name" value="GLUTAREDOXIN_2"/>
    <property type="match status" value="2"/>
</dbReference>
<name>A0A7M7G807_NASVI</name>
<dbReference type="OrthoDB" id="415696at2759"/>
<keyword evidence="1" id="KW-0479">Metal-binding</keyword>
<evidence type="ECO:0000256" key="2">
    <source>
        <dbReference type="ARBA" id="ARBA00023004"/>
    </source>
</evidence>
<protein>
    <recommendedName>
        <fullName evidence="4">Thioredoxin domain-containing protein</fullName>
    </recommendedName>
</protein>
<evidence type="ECO:0000259" key="4">
    <source>
        <dbReference type="PROSITE" id="PS51352"/>
    </source>
</evidence>
<dbReference type="SMR" id="A0A7M7G807"/>
<evidence type="ECO:0000256" key="1">
    <source>
        <dbReference type="ARBA" id="ARBA00022723"/>
    </source>
</evidence>
<dbReference type="NCBIfam" id="TIGR00365">
    <property type="entry name" value="Grx4 family monothiol glutaredoxin"/>
    <property type="match status" value="2"/>
</dbReference>
<dbReference type="Pfam" id="PF00462">
    <property type="entry name" value="Glutaredoxin"/>
    <property type="match status" value="2"/>
</dbReference>
<dbReference type="PANTHER" id="PTHR10293">
    <property type="entry name" value="GLUTAREDOXIN FAMILY MEMBER"/>
    <property type="match status" value="1"/>
</dbReference>
<dbReference type="InterPro" id="IPR036249">
    <property type="entry name" value="Thioredoxin-like_sf"/>
</dbReference>
<evidence type="ECO:0000256" key="3">
    <source>
        <dbReference type="ARBA" id="ARBA00023014"/>
    </source>
</evidence>